<dbReference type="InterPro" id="IPR021986">
    <property type="entry name" value="Spherulin4"/>
</dbReference>
<feature type="region of interest" description="Disordered" evidence="1">
    <location>
        <begin position="1"/>
        <end position="30"/>
    </location>
</feature>
<accession>A0A538T369</accession>
<comment type="caution">
    <text evidence="2">The sequence shown here is derived from an EMBL/GenBank/DDBJ whole genome shotgun (WGS) entry which is preliminary data.</text>
</comment>
<feature type="compositionally biased region" description="Basic and acidic residues" evidence="1">
    <location>
        <begin position="13"/>
        <end position="23"/>
    </location>
</feature>
<evidence type="ECO:0000256" key="1">
    <source>
        <dbReference type="SAM" id="MobiDB-lite"/>
    </source>
</evidence>
<dbReference type="PANTHER" id="PTHR35040">
    <property type="match status" value="1"/>
</dbReference>
<evidence type="ECO:0008006" key="4">
    <source>
        <dbReference type="Google" id="ProtNLM"/>
    </source>
</evidence>
<evidence type="ECO:0000313" key="2">
    <source>
        <dbReference type="EMBL" id="TMQ58080.1"/>
    </source>
</evidence>
<proteinExistence type="predicted"/>
<dbReference type="AlphaFoldDB" id="A0A538T369"/>
<protein>
    <recommendedName>
        <fullName evidence="4">T9SS type A sorting domain-containing protein</fullName>
    </recommendedName>
</protein>
<gene>
    <name evidence="2" type="ORF">E6K72_03030</name>
</gene>
<dbReference type="PANTHER" id="PTHR35040:SF9">
    <property type="entry name" value="4-LIKE CELL SURFACE PROTEIN, PUTATIVE (AFU_ORTHOLOGUE AFUA_4G14080)-RELATED"/>
    <property type="match status" value="1"/>
</dbReference>
<dbReference type="Proteomes" id="UP000317716">
    <property type="component" value="Unassembled WGS sequence"/>
</dbReference>
<evidence type="ECO:0000313" key="3">
    <source>
        <dbReference type="Proteomes" id="UP000317716"/>
    </source>
</evidence>
<dbReference type="EMBL" id="VBOS01000092">
    <property type="protein sequence ID" value="TMQ58080.1"/>
    <property type="molecule type" value="Genomic_DNA"/>
</dbReference>
<dbReference type="Gene3D" id="2.60.40.4070">
    <property type="match status" value="1"/>
</dbReference>
<reference evidence="2 3" key="1">
    <citation type="journal article" date="2019" name="Nat. Microbiol.">
        <title>Mediterranean grassland soil C-N compound turnover is dependent on rainfall and depth, and is mediated by genomically divergent microorganisms.</title>
        <authorList>
            <person name="Diamond S."/>
            <person name="Andeer P.F."/>
            <person name="Li Z."/>
            <person name="Crits-Christoph A."/>
            <person name="Burstein D."/>
            <person name="Anantharaman K."/>
            <person name="Lane K.R."/>
            <person name="Thomas B.C."/>
            <person name="Pan C."/>
            <person name="Northen T.R."/>
            <person name="Banfield J.F."/>
        </authorList>
    </citation>
    <scope>NUCLEOTIDE SEQUENCE [LARGE SCALE GENOMIC DNA]</scope>
    <source>
        <strain evidence="2">WS_2</strain>
    </source>
</reference>
<sequence>MMAESALTNLDGGADRDESRDPDSMGGHARLRMCGAPKSWRAIGWSMLALGSLSAMAPRPAHPERAGIIVPAYQNPTTGTLWGECARASSRVPLVAVMNPANGPGSEVDPHYVSASGSVRSAGGRVIGYVYTSSAGIPLDSVLAEVDRYREWYALDGIFLDGMANDPDPAHVAWYAALRDSIRAREPTWLVVGAPGMNTLPEYLAGADILSIFESNGQSYFDWEPDTWVRDYPASRFLHLVHTLSSADSMRQAVARARSRGADWVYVTHDGLPNPWDETPIYWDALVEAVEASGVSVETTAELRGGLRAWPNPARRAIRFELSGDLAPQEIEILDAAGHLIARINPAPFPEWDGYDQRGRSVPAGIYFARVRGSRAEPVRLALVR</sequence>
<name>A0A538T369_UNCEI</name>
<dbReference type="Pfam" id="PF12138">
    <property type="entry name" value="Spherulin4"/>
    <property type="match status" value="1"/>
</dbReference>
<organism evidence="2 3">
    <name type="scientific">Eiseniibacteriota bacterium</name>
    <dbReference type="NCBI Taxonomy" id="2212470"/>
    <lineage>
        <taxon>Bacteria</taxon>
        <taxon>Candidatus Eiseniibacteriota</taxon>
    </lineage>
</organism>